<keyword evidence="1" id="KW-0472">Membrane</keyword>
<feature type="signal peptide" evidence="2">
    <location>
        <begin position="1"/>
        <end position="23"/>
    </location>
</feature>
<dbReference type="Proteomes" id="UP001142175">
    <property type="component" value="Unassembled WGS sequence"/>
</dbReference>
<keyword evidence="1" id="KW-1133">Transmembrane helix</keyword>
<evidence type="ECO:0000313" key="3">
    <source>
        <dbReference type="EMBL" id="MCR9016985.1"/>
    </source>
</evidence>
<keyword evidence="1" id="KW-0812">Transmembrane</keyword>
<keyword evidence="2" id="KW-0732">Signal</keyword>
<dbReference type="RefSeq" id="WP_258424830.1">
    <property type="nucleotide sequence ID" value="NZ_JANAEZ010000002.1"/>
</dbReference>
<proteinExistence type="predicted"/>
<name>A0A9X2T3Z5_9BACT</name>
<evidence type="ECO:0000313" key="4">
    <source>
        <dbReference type="Proteomes" id="UP001142175"/>
    </source>
</evidence>
<sequence length="103" mass="11775">MKKLMYVLSFFVMVFAFEVEASAASNKKVKEELSPEQKERLSEIEVRVEEIKAMDFSEMSKEERKEVKNELKDMKVEAKQMGGGVYLSVGAIIIILLLLILLT</sequence>
<accession>A0A9X2T3Z5</accession>
<organism evidence="3 4">
    <name type="scientific">Aquiflexum gelatinilyticum</name>
    <dbReference type="NCBI Taxonomy" id="2961943"/>
    <lineage>
        <taxon>Bacteria</taxon>
        <taxon>Pseudomonadati</taxon>
        <taxon>Bacteroidota</taxon>
        <taxon>Cytophagia</taxon>
        <taxon>Cytophagales</taxon>
        <taxon>Cyclobacteriaceae</taxon>
        <taxon>Aquiflexum</taxon>
    </lineage>
</organism>
<feature type="transmembrane region" description="Helical" evidence="1">
    <location>
        <begin position="83"/>
        <end position="102"/>
    </location>
</feature>
<reference evidence="3" key="1">
    <citation type="submission" date="2022-08" db="EMBL/GenBank/DDBJ databases">
        <authorList>
            <person name="Zhang D."/>
        </authorList>
    </citation>
    <scope>NUCLEOTIDE SEQUENCE</scope>
    <source>
        <strain evidence="3">XJ19-11</strain>
    </source>
</reference>
<evidence type="ECO:0008006" key="5">
    <source>
        <dbReference type="Google" id="ProtNLM"/>
    </source>
</evidence>
<comment type="caution">
    <text evidence="3">The sequence shown here is derived from an EMBL/GenBank/DDBJ whole genome shotgun (WGS) entry which is preliminary data.</text>
</comment>
<keyword evidence="4" id="KW-1185">Reference proteome</keyword>
<dbReference type="EMBL" id="JANSUY010000021">
    <property type="protein sequence ID" value="MCR9016985.1"/>
    <property type="molecule type" value="Genomic_DNA"/>
</dbReference>
<protein>
    <recommendedName>
        <fullName evidence="5">Seryl-tRNA synthetase</fullName>
    </recommendedName>
</protein>
<evidence type="ECO:0000256" key="1">
    <source>
        <dbReference type="SAM" id="Phobius"/>
    </source>
</evidence>
<dbReference type="AlphaFoldDB" id="A0A9X2T3Z5"/>
<feature type="chain" id="PRO_5040829590" description="Seryl-tRNA synthetase" evidence="2">
    <location>
        <begin position="24"/>
        <end position="103"/>
    </location>
</feature>
<evidence type="ECO:0000256" key="2">
    <source>
        <dbReference type="SAM" id="SignalP"/>
    </source>
</evidence>
<gene>
    <name evidence="3" type="ORF">NU887_18270</name>
</gene>